<dbReference type="PROSITE" id="PS01081">
    <property type="entry name" value="HTH_TETR_1"/>
    <property type="match status" value="1"/>
</dbReference>
<dbReference type="PANTHER" id="PTHR30055">
    <property type="entry name" value="HTH-TYPE TRANSCRIPTIONAL REGULATOR RUTR"/>
    <property type="match status" value="1"/>
</dbReference>
<comment type="caution">
    <text evidence="7">The sequence shown here is derived from an EMBL/GenBank/DDBJ whole genome shotgun (WGS) entry which is preliminary data.</text>
</comment>
<evidence type="ECO:0000256" key="4">
    <source>
        <dbReference type="ARBA" id="ARBA00023163"/>
    </source>
</evidence>
<dbReference type="Gene3D" id="1.10.10.60">
    <property type="entry name" value="Homeodomain-like"/>
    <property type="match status" value="1"/>
</dbReference>
<keyword evidence="1" id="KW-0678">Repressor</keyword>
<organism evidence="7 8">
    <name type="scientific">Microbacterium alkaliflavum</name>
    <dbReference type="NCBI Taxonomy" id="3248839"/>
    <lineage>
        <taxon>Bacteria</taxon>
        <taxon>Bacillati</taxon>
        <taxon>Actinomycetota</taxon>
        <taxon>Actinomycetes</taxon>
        <taxon>Micrococcales</taxon>
        <taxon>Microbacteriaceae</taxon>
        <taxon>Microbacterium</taxon>
    </lineage>
</organism>
<dbReference type="RefSeq" id="WP_397557443.1">
    <property type="nucleotide sequence ID" value="NZ_JBIQWL010000006.1"/>
</dbReference>
<keyword evidence="8" id="KW-1185">Reference proteome</keyword>
<accession>A0ABW7QAU4</accession>
<dbReference type="InterPro" id="IPR050109">
    <property type="entry name" value="HTH-type_TetR-like_transc_reg"/>
</dbReference>
<dbReference type="SUPFAM" id="SSF48498">
    <property type="entry name" value="Tetracyclin repressor-like, C-terminal domain"/>
    <property type="match status" value="1"/>
</dbReference>
<reference evidence="7 8" key="1">
    <citation type="submission" date="2024-09" db="EMBL/GenBank/DDBJ databases">
        <authorList>
            <person name="Pan X."/>
        </authorList>
    </citation>
    <scope>NUCLEOTIDE SEQUENCE [LARGE SCALE GENOMIC DNA]</scope>
    <source>
        <strain evidence="7 8">B2969</strain>
    </source>
</reference>
<dbReference type="InterPro" id="IPR004111">
    <property type="entry name" value="Repressor_TetR_C"/>
</dbReference>
<dbReference type="SUPFAM" id="SSF46689">
    <property type="entry name" value="Homeodomain-like"/>
    <property type="match status" value="1"/>
</dbReference>
<evidence type="ECO:0000313" key="8">
    <source>
        <dbReference type="Proteomes" id="UP001610861"/>
    </source>
</evidence>
<dbReference type="InterPro" id="IPR001647">
    <property type="entry name" value="HTH_TetR"/>
</dbReference>
<dbReference type="Gene3D" id="1.10.357.10">
    <property type="entry name" value="Tetracycline Repressor, domain 2"/>
    <property type="match status" value="1"/>
</dbReference>
<dbReference type="PRINTS" id="PR00400">
    <property type="entry name" value="TETREPRESSOR"/>
</dbReference>
<dbReference type="EMBL" id="JBIQWL010000006">
    <property type="protein sequence ID" value="MFH8251997.1"/>
    <property type="molecule type" value="Genomic_DNA"/>
</dbReference>
<dbReference type="PANTHER" id="PTHR30055:SF151">
    <property type="entry name" value="TRANSCRIPTIONAL REGULATORY PROTEIN"/>
    <property type="match status" value="1"/>
</dbReference>
<evidence type="ECO:0000256" key="1">
    <source>
        <dbReference type="ARBA" id="ARBA00022491"/>
    </source>
</evidence>
<evidence type="ECO:0000256" key="3">
    <source>
        <dbReference type="ARBA" id="ARBA00023125"/>
    </source>
</evidence>
<dbReference type="PROSITE" id="PS50977">
    <property type="entry name" value="HTH_TETR_2"/>
    <property type="match status" value="1"/>
</dbReference>
<evidence type="ECO:0000256" key="5">
    <source>
        <dbReference type="PROSITE-ProRule" id="PRU00335"/>
    </source>
</evidence>
<dbReference type="InterPro" id="IPR009057">
    <property type="entry name" value="Homeodomain-like_sf"/>
</dbReference>
<dbReference type="InterPro" id="IPR036271">
    <property type="entry name" value="Tet_transcr_reg_TetR-rel_C_sf"/>
</dbReference>
<evidence type="ECO:0000256" key="2">
    <source>
        <dbReference type="ARBA" id="ARBA00023015"/>
    </source>
</evidence>
<protein>
    <submittedName>
        <fullName evidence="7">TetR/AcrR family transcriptional regulator C-terminal domain-containing protein</fullName>
    </submittedName>
</protein>
<evidence type="ECO:0000313" key="7">
    <source>
        <dbReference type="EMBL" id="MFH8251997.1"/>
    </source>
</evidence>
<keyword evidence="3 5" id="KW-0238">DNA-binding</keyword>
<keyword evidence="2" id="KW-0805">Transcription regulation</keyword>
<feature type="domain" description="HTH tetR-type" evidence="6">
    <location>
        <begin position="2"/>
        <end position="62"/>
    </location>
</feature>
<sequence>MALTRHDVIVGALALADADGLDALSLRSLATRLGVQAPTLYWHVRNKAELLDALADRIMDDVLDDLAVPQPGSDWRDWLLGAAVGMRATLLRHADGARIVAGARASLRRADFAERAVTVLVEAGVSVGEARLVVLAVERFTIGYVLDEQSPQPDDADRPAPEELMRRLPNLTRAIIDYFETGRTADDLFRDEVRLILRM</sequence>
<feature type="DNA-binding region" description="H-T-H motif" evidence="5">
    <location>
        <begin position="25"/>
        <end position="44"/>
    </location>
</feature>
<dbReference type="InterPro" id="IPR023772">
    <property type="entry name" value="DNA-bd_HTH_TetR-type_CS"/>
</dbReference>
<proteinExistence type="predicted"/>
<dbReference type="Pfam" id="PF02909">
    <property type="entry name" value="TetR_C_1"/>
    <property type="match status" value="1"/>
</dbReference>
<dbReference type="InterPro" id="IPR003012">
    <property type="entry name" value="Tet_transcr_reg_TetR"/>
</dbReference>
<evidence type="ECO:0000259" key="6">
    <source>
        <dbReference type="PROSITE" id="PS50977"/>
    </source>
</evidence>
<name>A0ABW7QAU4_9MICO</name>
<dbReference type="Proteomes" id="UP001610861">
    <property type="component" value="Unassembled WGS sequence"/>
</dbReference>
<keyword evidence="4" id="KW-0804">Transcription</keyword>
<dbReference type="Pfam" id="PF00440">
    <property type="entry name" value="TetR_N"/>
    <property type="match status" value="1"/>
</dbReference>
<gene>
    <name evidence="7" type="ORF">ACH3VR_16650</name>
</gene>